<evidence type="ECO:0000313" key="2">
    <source>
        <dbReference type="Proteomes" id="UP001597525"/>
    </source>
</evidence>
<name>A0ABW6BJZ2_9SPHI</name>
<protein>
    <submittedName>
        <fullName evidence="1">Uncharacterized protein</fullName>
    </submittedName>
</protein>
<dbReference type="RefSeq" id="WP_320185231.1">
    <property type="nucleotide sequence ID" value="NZ_CP138332.1"/>
</dbReference>
<dbReference type="Proteomes" id="UP001597525">
    <property type="component" value="Unassembled WGS sequence"/>
</dbReference>
<keyword evidence="2" id="KW-1185">Reference proteome</keyword>
<gene>
    <name evidence="1" type="ORF">ACFS7Y_14295</name>
</gene>
<proteinExistence type="predicted"/>
<accession>A0ABW6BJZ2</accession>
<comment type="caution">
    <text evidence="1">The sequence shown here is derived from an EMBL/GenBank/DDBJ whole genome shotgun (WGS) entry which is preliminary data.</text>
</comment>
<sequence>MEELALTKDIVKDLITRGYHLLVNGVRQKIDGDFWEFIVRVDEDACVLVLEDLLLWKDRELQLVGLVA</sequence>
<organism evidence="1 2">
    <name type="scientific">Sphingobacterium bambusae</name>
    <dbReference type="NCBI Taxonomy" id="662858"/>
    <lineage>
        <taxon>Bacteria</taxon>
        <taxon>Pseudomonadati</taxon>
        <taxon>Bacteroidota</taxon>
        <taxon>Sphingobacteriia</taxon>
        <taxon>Sphingobacteriales</taxon>
        <taxon>Sphingobacteriaceae</taxon>
        <taxon>Sphingobacterium</taxon>
    </lineage>
</organism>
<reference evidence="2" key="1">
    <citation type="journal article" date="2019" name="Int. J. Syst. Evol. Microbiol.">
        <title>The Global Catalogue of Microorganisms (GCM) 10K type strain sequencing project: providing services to taxonomists for standard genome sequencing and annotation.</title>
        <authorList>
            <consortium name="The Broad Institute Genomics Platform"/>
            <consortium name="The Broad Institute Genome Sequencing Center for Infectious Disease"/>
            <person name="Wu L."/>
            <person name="Ma J."/>
        </authorList>
    </citation>
    <scope>NUCLEOTIDE SEQUENCE [LARGE SCALE GENOMIC DNA]</scope>
    <source>
        <strain evidence="2">KCTC 22814</strain>
    </source>
</reference>
<evidence type="ECO:0000313" key="1">
    <source>
        <dbReference type="EMBL" id="MFD2968566.1"/>
    </source>
</evidence>
<dbReference type="EMBL" id="JBHUPB010000009">
    <property type="protein sequence ID" value="MFD2968566.1"/>
    <property type="molecule type" value="Genomic_DNA"/>
</dbReference>